<sequence length="238" mass="25896">MSTTLSVDAVVRTVSGLTGVSRRDILSHQRPPNMVRARHMAIYLACTYCSHLSLPQIGRLMGGRDHTTIIHARNKLQRQVNDAGEWPELIKAKALIEATILTLARIGISTPTDADPLEIAGRAITDHGVARITYDEIRAMAEFIVNVVAKDQLIVETDDSDQVELPDTVARGVLRVIKAQKTLEDAKFGPGELSAKRALDSEIDALAALYEASFGPIPVTQPTFKTSSNAPRKEAHLG</sequence>
<name>A0A1I4Q6Q6_9HYPH</name>
<accession>A0A1I4Q6Q6</accession>
<dbReference type="RefSeq" id="WP_101288159.1">
    <property type="nucleotide sequence ID" value="NZ_FOUQ01000001.1"/>
</dbReference>
<evidence type="ECO:0000259" key="1">
    <source>
        <dbReference type="SMART" id="SM00760"/>
    </source>
</evidence>
<dbReference type="PROSITE" id="PS01008">
    <property type="entry name" value="DNAA"/>
    <property type="match status" value="1"/>
</dbReference>
<dbReference type="InterPro" id="IPR010921">
    <property type="entry name" value="Trp_repressor/repl_initiator"/>
</dbReference>
<dbReference type="InterPro" id="IPR013159">
    <property type="entry name" value="DnaA_C"/>
</dbReference>
<dbReference type="AlphaFoldDB" id="A0A1I4Q6Q6"/>
<dbReference type="InterPro" id="IPR018312">
    <property type="entry name" value="Chromosome_initiator_DnaA_CS"/>
</dbReference>
<dbReference type="EMBL" id="PJNW01000002">
    <property type="protein sequence ID" value="PKR90896.1"/>
    <property type="molecule type" value="Genomic_DNA"/>
</dbReference>
<evidence type="ECO:0000313" key="3">
    <source>
        <dbReference type="Proteomes" id="UP000233491"/>
    </source>
</evidence>
<protein>
    <recommendedName>
        <fullName evidence="1">Chromosomal replication initiator DnaA C-terminal domain-containing protein</fullName>
    </recommendedName>
</protein>
<dbReference type="SMART" id="SM00760">
    <property type="entry name" value="Bac_DnaA_C"/>
    <property type="match status" value="1"/>
</dbReference>
<dbReference type="CDD" id="cd06571">
    <property type="entry name" value="Bac_DnaA_C"/>
    <property type="match status" value="1"/>
</dbReference>
<dbReference type="GO" id="GO:0005524">
    <property type="term" value="F:ATP binding"/>
    <property type="evidence" value="ECO:0007669"/>
    <property type="project" value="InterPro"/>
</dbReference>
<gene>
    <name evidence="2" type="ORF">CXZ10_05995</name>
</gene>
<evidence type="ECO:0000313" key="2">
    <source>
        <dbReference type="EMBL" id="PKR90896.1"/>
    </source>
</evidence>
<dbReference type="OrthoDB" id="7776290at2"/>
<reference evidence="2 3" key="1">
    <citation type="submission" date="2017-12" db="EMBL/GenBank/DDBJ databases">
        <title>Anaerobic carbon monoxide metabolism by Pleomorphomonas carboxyditropha sp. nov., a new mesophilic hydrogenogenic carboxidotroph.</title>
        <authorList>
            <person name="Esquivel-Elizondo S."/>
            <person name="Krajmalnik-Brown R."/>
        </authorList>
    </citation>
    <scope>NUCLEOTIDE SEQUENCE [LARGE SCALE GENOMIC DNA]</scope>
    <source>
        <strain evidence="2 3">R5-392</strain>
    </source>
</reference>
<dbReference type="Proteomes" id="UP000233491">
    <property type="component" value="Unassembled WGS sequence"/>
</dbReference>
<dbReference type="GO" id="GO:0006270">
    <property type="term" value="P:DNA replication initiation"/>
    <property type="evidence" value="ECO:0007669"/>
    <property type="project" value="InterPro"/>
</dbReference>
<comment type="caution">
    <text evidence="2">The sequence shown here is derived from an EMBL/GenBank/DDBJ whole genome shotgun (WGS) entry which is preliminary data.</text>
</comment>
<dbReference type="SUPFAM" id="SSF48295">
    <property type="entry name" value="TrpR-like"/>
    <property type="match status" value="1"/>
</dbReference>
<dbReference type="Pfam" id="PF08299">
    <property type="entry name" value="Bac_DnaA_C"/>
    <property type="match status" value="1"/>
</dbReference>
<proteinExistence type="predicted"/>
<keyword evidence="3" id="KW-1185">Reference proteome</keyword>
<dbReference type="GO" id="GO:0006275">
    <property type="term" value="P:regulation of DNA replication"/>
    <property type="evidence" value="ECO:0007669"/>
    <property type="project" value="InterPro"/>
</dbReference>
<organism evidence="2 3">
    <name type="scientific">Pleomorphomonas diazotrophica</name>
    <dbReference type="NCBI Taxonomy" id="1166257"/>
    <lineage>
        <taxon>Bacteria</taxon>
        <taxon>Pseudomonadati</taxon>
        <taxon>Pseudomonadota</taxon>
        <taxon>Alphaproteobacteria</taxon>
        <taxon>Hyphomicrobiales</taxon>
        <taxon>Pleomorphomonadaceae</taxon>
        <taxon>Pleomorphomonas</taxon>
    </lineage>
</organism>
<dbReference type="GO" id="GO:0003688">
    <property type="term" value="F:DNA replication origin binding"/>
    <property type="evidence" value="ECO:0007669"/>
    <property type="project" value="InterPro"/>
</dbReference>
<dbReference type="Gene3D" id="1.10.1750.10">
    <property type="match status" value="1"/>
</dbReference>
<feature type="domain" description="Chromosomal replication initiator DnaA C-terminal" evidence="1">
    <location>
        <begin position="6"/>
        <end position="76"/>
    </location>
</feature>